<sequence>MIATPRRTTRWCLAGPRHVDVATLARAWMMLRIHLLAKVATFLGQFTSYHDPPIASNALLIIALLVCGVCFGRRATAESAIDLLSGFDAARIGGCFPVSDSEVAGEMSRLLYRLRKADQDVLALRSPGSISDQTLAAGLTTGDAVEVEGTITAVRQYDVPESLTEFLDLKTFQELVLALPGSEDSISVFSPPLVGKISQGDRVKAMAVVIDASSAEQVFAAGRVAWFPSMAESVGWKLLARQGVDLSRIAEAASRNRRSLESADGDAFYSMLSAAKNLDTEPFDPAVPLTPLTIQPVALLQSPQDYHGQWIRMNASTVRITRVSVTDPARQEQLGQDHYFQIDASGDLGNTIIQLARGEGETGDPILISGTYPVTLVAATLPSFLSEQLGGNELGDQGAVVAMVSHPVAIDGFFYRLWSYKNEFMTREGGGKQVGPLVVVSAWQSTAPPAGEDGGVQVIGYALAVAIVAAIVATIWWTRRNAKEDAEVRENAYESVKIDLE</sequence>
<keyword evidence="1" id="KW-0472">Membrane</keyword>
<dbReference type="Proteomes" id="UP000321353">
    <property type="component" value="Chromosome"/>
</dbReference>
<dbReference type="AlphaFoldDB" id="A0A5B9M7V7"/>
<keyword evidence="1" id="KW-0812">Transmembrane</keyword>
<organism evidence="2 3">
    <name type="scientific">Stieleria maiorica</name>
    <dbReference type="NCBI Taxonomy" id="2795974"/>
    <lineage>
        <taxon>Bacteria</taxon>
        <taxon>Pseudomonadati</taxon>
        <taxon>Planctomycetota</taxon>
        <taxon>Planctomycetia</taxon>
        <taxon>Pirellulales</taxon>
        <taxon>Pirellulaceae</taxon>
        <taxon>Stieleria</taxon>
    </lineage>
</organism>
<gene>
    <name evidence="2" type="ORF">Mal15_13170</name>
</gene>
<dbReference type="KEGG" id="smam:Mal15_13170"/>
<dbReference type="EMBL" id="CP036264">
    <property type="protein sequence ID" value="QEF97278.1"/>
    <property type="molecule type" value="Genomic_DNA"/>
</dbReference>
<evidence type="ECO:0000256" key="1">
    <source>
        <dbReference type="SAM" id="Phobius"/>
    </source>
</evidence>
<reference evidence="2 3" key="1">
    <citation type="submission" date="2019-02" db="EMBL/GenBank/DDBJ databases">
        <title>Planctomycetal bacteria perform biofilm scaping via a novel small molecule.</title>
        <authorList>
            <person name="Jeske O."/>
            <person name="Boedeker C."/>
            <person name="Wiegand S."/>
            <person name="Breitling P."/>
            <person name="Kallscheuer N."/>
            <person name="Jogler M."/>
            <person name="Rohde M."/>
            <person name="Petersen J."/>
            <person name="Medema M.H."/>
            <person name="Surup F."/>
            <person name="Jogler C."/>
        </authorList>
    </citation>
    <scope>NUCLEOTIDE SEQUENCE [LARGE SCALE GENOMIC DNA]</scope>
    <source>
        <strain evidence="2 3">Mal15</strain>
    </source>
</reference>
<name>A0A5B9M7V7_9BACT</name>
<feature type="transmembrane region" description="Helical" evidence="1">
    <location>
        <begin position="458"/>
        <end position="477"/>
    </location>
</feature>
<evidence type="ECO:0000313" key="2">
    <source>
        <dbReference type="EMBL" id="QEF97278.1"/>
    </source>
</evidence>
<accession>A0A5B9M7V7</accession>
<proteinExistence type="predicted"/>
<evidence type="ECO:0000313" key="3">
    <source>
        <dbReference type="Proteomes" id="UP000321353"/>
    </source>
</evidence>
<keyword evidence="3" id="KW-1185">Reference proteome</keyword>
<keyword evidence="1" id="KW-1133">Transmembrane helix</keyword>
<protein>
    <submittedName>
        <fullName evidence="2">Uncharacterized protein</fullName>
    </submittedName>
</protein>
<dbReference type="RefSeq" id="WP_147866984.1">
    <property type="nucleotide sequence ID" value="NZ_CP036264.1"/>
</dbReference>